<dbReference type="EMBL" id="LN999833">
    <property type="protein sequence ID" value="CUX96844.1"/>
    <property type="molecule type" value="Genomic_DNA"/>
</dbReference>
<dbReference type="AlphaFoldDB" id="A0A143WST6"/>
<organism evidence="1 2">
    <name type="scientific">Candidatus Doolittlea endobia</name>
    <dbReference type="NCBI Taxonomy" id="1778262"/>
    <lineage>
        <taxon>Bacteria</taxon>
        <taxon>Pseudomonadati</taxon>
        <taxon>Pseudomonadota</taxon>
        <taxon>Gammaproteobacteria</taxon>
        <taxon>Enterobacterales</taxon>
        <taxon>Enterobacteriaceae</taxon>
        <taxon>Candidatus Doolittlea</taxon>
    </lineage>
</organism>
<accession>A0A143WST6</accession>
<keyword evidence="2" id="KW-1185">Reference proteome</keyword>
<gene>
    <name evidence="1" type="ORF">MHIR_DE00604</name>
</gene>
<name>A0A143WST6_9ENTR</name>
<reference evidence="2" key="1">
    <citation type="submission" date="2016-01" db="EMBL/GenBank/DDBJ databases">
        <authorList>
            <person name="Husnik F."/>
        </authorList>
    </citation>
    <scope>NUCLEOTIDE SEQUENCE [LARGE SCALE GENOMIC DNA]</scope>
</reference>
<protein>
    <submittedName>
        <fullName evidence="1">Uncharacterized protein</fullName>
    </submittedName>
</protein>
<evidence type="ECO:0000313" key="1">
    <source>
        <dbReference type="EMBL" id="CUX96844.1"/>
    </source>
</evidence>
<dbReference type="Proteomes" id="UP000095322">
    <property type="component" value="Chromosome I"/>
</dbReference>
<dbReference type="KEGG" id="den:MHIR_DE00604"/>
<evidence type="ECO:0000313" key="2">
    <source>
        <dbReference type="Proteomes" id="UP000095322"/>
    </source>
</evidence>
<proteinExistence type="predicted"/>
<sequence length="30" mass="3363">MGTYFKLCNAAMFLSFLLVISKNSTTNAYL</sequence>